<evidence type="ECO:0000256" key="1">
    <source>
        <dbReference type="ARBA" id="ARBA00007274"/>
    </source>
</evidence>
<dbReference type="Gene3D" id="3.40.50.20">
    <property type="match status" value="1"/>
</dbReference>
<keyword evidence="3" id="KW-0677">Repeat</keyword>
<comment type="similarity">
    <text evidence="1">Belongs to the transferase hexapeptide repeat family.</text>
</comment>
<name>A0A363CY55_9BACT</name>
<accession>A0A363CY55</accession>
<feature type="binding site" evidence="5">
    <location>
        <position position="154"/>
    </location>
    <ligand>
        <name>acetyl-CoA</name>
        <dbReference type="ChEBI" id="CHEBI:57288"/>
    </ligand>
</feature>
<dbReference type="EMBL" id="MUXE01000014">
    <property type="protein sequence ID" value="PUE63747.1"/>
    <property type="molecule type" value="Genomic_DNA"/>
</dbReference>
<feature type="site" description="Increases basicity of active site His" evidence="4">
    <location>
        <position position="125"/>
    </location>
</feature>
<evidence type="ECO:0000313" key="8">
    <source>
        <dbReference type="Proteomes" id="UP000251135"/>
    </source>
</evidence>
<dbReference type="RefSeq" id="WP_108560023.1">
    <property type="nucleotide sequence ID" value="NZ_MUXE01000014.1"/>
</dbReference>
<evidence type="ECO:0000313" key="7">
    <source>
        <dbReference type="EMBL" id="PUE63747.1"/>
    </source>
</evidence>
<dbReference type="InterPro" id="IPR011004">
    <property type="entry name" value="Trimer_LpxA-like_sf"/>
</dbReference>
<feature type="binding site" evidence="5">
    <location>
        <position position="133"/>
    </location>
    <ligand>
        <name>acetyl-CoA</name>
        <dbReference type="ChEBI" id="CHEBI:57288"/>
    </ligand>
</feature>
<feature type="binding site" evidence="5">
    <location>
        <begin position="32"/>
        <end position="33"/>
    </location>
    <ligand>
        <name>substrate</name>
    </ligand>
</feature>
<evidence type="ECO:0000256" key="4">
    <source>
        <dbReference type="PIRSR" id="PIRSR620019-1"/>
    </source>
</evidence>
<gene>
    <name evidence="7" type="ORF">B0174_09370</name>
</gene>
<keyword evidence="8" id="KW-1185">Reference proteome</keyword>
<reference evidence="7 8" key="1">
    <citation type="submission" date="2017-02" db="EMBL/GenBank/DDBJ databases">
        <title>Arcobacter caeni sp. nov, a new Arcobacter species isolated from reclaimed water.</title>
        <authorList>
            <person name="Figueras M.J."/>
            <person name="Perez-Cataluna A."/>
            <person name="Salas-Masso N."/>
        </authorList>
    </citation>
    <scope>NUCLEOTIDE SEQUENCE [LARGE SCALE GENOMIC DNA]</scope>
    <source>
        <strain evidence="7 8">RW17-10</strain>
    </source>
</reference>
<dbReference type="CDD" id="cd03360">
    <property type="entry name" value="LbH_AT_putative"/>
    <property type="match status" value="1"/>
</dbReference>
<dbReference type="NCBIfam" id="TIGR03570">
    <property type="entry name" value="NeuD_NnaD"/>
    <property type="match status" value="1"/>
</dbReference>
<protein>
    <submittedName>
        <fullName evidence="7">Acetyltransferase</fullName>
    </submittedName>
</protein>
<evidence type="ECO:0000256" key="3">
    <source>
        <dbReference type="ARBA" id="ARBA00022737"/>
    </source>
</evidence>
<dbReference type="InterPro" id="IPR020019">
    <property type="entry name" value="AcTrfase_PglD-like"/>
</dbReference>
<dbReference type="InterPro" id="IPR050179">
    <property type="entry name" value="Trans_hexapeptide_repeat"/>
</dbReference>
<dbReference type="InterPro" id="IPR018357">
    <property type="entry name" value="Hexapep_transf_CS"/>
</dbReference>
<evidence type="ECO:0000259" key="6">
    <source>
        <dbReference type="Pfam" id="PF17836"/>
    </source>
</evidence>
<dbReference type="PANTHER" id="PTHR43300">
    <property type="entry name" value="ACETYLTRANSFERASE"/>
    <property type="match status" value="1"/>
</dbReference>
<keyword evidence="2 7" id="KW-0808">Transferase</keyword>
<dbReference type="InterPro" id="IPR041561">
    <property type="entry name" value="PglD_N"/>
</dbReference>
<dbReference type="Proteomes" id="UP000251135">
    <property type="component" value="Unassembled WGS sequence"/>
</dbReference>
<dbReference type="OrthoDB" id="9782091at2"/>
<organism evidence="7 8">
    <name type="scientific">Arcobacter caeni</name>
    <dbReference type="NCBI Taxonomy" id="1912877"/>
    <lineage>
        <taxon>Bacteria</taxon>
        <taxon>Pseudomonadati</taxon>
        <taxon>Campylobacterota</taxon>
        <taxon>Epsilonproteobacteria</taxon>
        <taxon>Campylobacterales</taxon>
        <taxon>Arcobacteraceae</taxon>
        <taxon>Arcobacter</taxon>
    </lineage>
</organism>
<evidence type="ECO:0000256" key="5">
    <source>
        <dbReference type="PIRSR" id="PIRSR620019-2"/>
    </source>
</evidence>
<sequence length="198" mass="21159">MKSIYIYGASGHGLVVADIAKLCGYEKIIFVDDGKNIYPSFEDIKENNHIPIAFGVGNNTIRSKLFEKAKNCDFKIVTLIHPNSVISSSVSIGEGTVVMPNVAINANAIIGNAVILNTSSIIEHECKIDDYVHISPNVALGGAVKVGKYTHIGIGSNIIQCIIIGENVIVGAGSTVVRNVSDFKKAYGNPCKVKDINE</sequence>
<dbReference type="Pfam" id="PF17836">
    <property type="entry name" value="PglD_N"/>
    <property type="match status" value="1"/>
</dbReference>
<dbReference type="GO" id="GO:0016740">
    <property type="term" value="F:transferase activity"/>
    <property type="evidence" value="ECO:0007669"/>
    <property type="project" value="UniProtKB-KW"/>
</dbReference>
<feature type="binding site" evidence="5">
    <location>
        <begin position="10"/>
        <end position="12"/>
    </location>
    <ligand>
        <name>substrate</name>
    </ligand>
</feature>
<dbReference type="PROSITE" id="PS00101">
    <property type="entry name" value="HEXAPEP_TRANSFERASES"/>
    <property type="match status" value="1"/>
</dbReference>
<proteinExistence type="inferred from homology"/>
<comment type="caution">
    <text evidence="7">The sequence shown here is derived from an EMBL/GenBank/DDBJ whole genome shotgun (WGS) entry which is preliminary data.</text>
</comment>
<dbReference type="PANTHER" id="PTHR43300:SF7">
    <property type="entry name" value="UDP-N-ACETYLBACILLOSAMINE N-ACETYLTRANSFERASE"/>
    <property type="match status" value="1"/>
</dbReference>
<feature type="domain" description="PglD N-terminal" evidence="6">
    <location>
        <begin position="4"/>
        <end position="68"/>
    </location>
</feature>
<dbReference type="Gene3D" id="2.160.10.10">
    <property type="entry name" value="Hexapeptide repeat proteins"/>
    <property type="match status" value="1"/>
</dbReference>
<feature type="active site" description="Proton acceptor" evidence="4">
    <location>
        <position position="124"/>
    </location>
</feature>
<dbReference type="SUPFAM" id="SSF51161">
    <property type="entry name" value="Trimeric LpxA-like enzymes"/>
    <property type="match status" value="1"/>
</dbReference>
<dbReference type="AlphaFoldDB" id="A0A363CY55"/>
<feature type="binding site" evidence="5">
    <location>
        <position position="57"/>
    </location>
    <ligand>
        <name>substrate</name>
    </ligand>
</feature>
<evidence type="ECO:0000256" key="2">
    <source>
        <dbReference type="ARBA" id="ARBA00022679"/>
    </source>
</evidence>